<keyword evidence="2" id="KW-1185">Reference proteome</keyword>
<reference evidence="1 2" key="1">
    <citation type="submission" date="2017-02" db="EMBL/GenBank/DDBJ databases">
        <authorList>
            <person name="Peterson S.W."/>
        </authorList>
    </citation>
    <scope>NUCLEOTIDE SEQUENCE [LARGE SCALE GENOMIC DNA]</scope>
    <source>
        <strain evidence="1 2">USBA 369</strain>
    </source>
</reference>
<accession>A0A1T4PS12</accession>
<dbReference type="EMBL" id="FUXL01000004">
    <property type="protein sequence ID" value="SJZ94036.1"/>
    <property type="molecule type" value="Genomic_DNA"/>
</dbReference>
<dbReference type="GO" id="GO:0015774">
    <property type="term" value="P:polysaccharide transport"/>
    <property type="evidence" value="ECO:0007669"/>
    <property type="project" value="InterPro"/>
</dbReference>
<evidence type="ECO:0000313" key="2">
    <source>
        <dbReference type="Proteomes" id="UP000190135"/>
    </source>
</evidence>
<dbReference type="CDD" id="cd16438">
    <property type="entry name" value="beta_Kdo_transferase_KpsS_like"/>
    <property type="match status" value="1"/>
</dbReference>
<dbReference type="STRING" id="1365950.SAMN05428963_104116"/>
<dbReference type="RefSeq" id="WP_078707660.1">
    <property type="nucleotide sequence ID" value="NZ_FUXL01000004.1"/>
</dbReference>
<dbReference type="OrthoDB" id="6713140at2"/>
<evidence type="ECO:0000313" key="1">
    <source>
        <dbReference type="EMBL" id="SJZ94036.1"/>
    </source>
</evidence>
<proteinExistence type="predicted"/>
<name>A0A1T4PS12_9HYPH</name>
<dbReference type="InterPro" id="IPR043148">
    <property type="entry name" value="TagF_C"/>
</dbReference>
<dbReference type="AlphaFoldDB" id="A0A1T4PS12"/>
<dbReference type="Pfam" id="PF05159">
    <property type="entry name" value="Capsule_synth"/>
    <property type="match status" value="1"/>
</dbReference>
<gene>
    <name evidence="1" type="ORF">SAMN05428963_104116</name>
</gene>
<dbReference type="Proteomes" id="UP000190135">
    <property type="component" value="Unassembled WGS sequence"/>
</dbReference>
<organism evidence="1 2">
    <name type="scientific">Consotaella salsifontis</name>
    <dbReference type="NCBI Taxonomy" id="1365950"/>
    <lineage>
        <taxon>Bacteria</taxon>
        <taxon>Pseudomonadati</taxon>
        <taxon>Pseudomonadota</taxon>
        <taxon>Alphaproteobacteria</taxon>
        <taxon>Hyphomicrobiales</taxon>
        <taxon>Aurantimonadaceae</taxon>
        <taxon>Consotaella</taxon>
    </lineage>
</organism>
<protein>
    <submittedName>
        <fullName evidence="1">Capsular polysaccharide export protein</fullName>
    </submittedName>
</protein>
<dbReference type="GO" id="GO:0000271">
    <property type="term" value="P:polysaccharide biosynthetic process"/>
    <property type="evidence" value="ECO:0007669"/>
    <property type="project" value="InterPro"/>
</dbReference>
<dbReference type="InterPro" id="IPR007833">
    <property type="entry name" value="Capsule_polysaccharide_synth"/>
</dbReference>
<sequence length="413" mass="45793">MAENGDGQTILVRDAVRAGGAARPALRFLRLDHGPKLSDAVLAVSDTIPVSLHRLIGREAKASLGGLIATFLRAALGRVPRAINAVARENLARRRIAVPRVYDLAPLAIAYRRSVAFRALLLLNELRRASRANAYTGAIVYNGSLVPQNVLALHAEETGMARVYLEGGFFPGTLQVDPKGINGNNSVPRDPAFYRAQAAEFGPDIADRSLNRRKYKRTPGDTSAEALPPRYVFVPFQVPSDMQIRNLSPWVADMHAFHRLLERLAKDVPGTVFVIKEHPSFRRSLTTTVEPNPAIHFFNDRVTGDLIRDADAVLTINSTVGMEGLMLGKKVITLGNACYNVEGIVRHADGYEELRNAIAGLNEWHPDERLREDFLRYIRNCYLVEGSFRDLPLADLLARFDLSWTFAAPQRAR</sequence>
<dbReference type="SUPFAM" id="SSF53756">
    <property type="entry name" value="UDP-Glycosyltransferase/glycogen phosphorylase"/>
    <property type="match status" value="1"/>
</dbReference>
<dbReference type="Gene3D" id="3.40.50.12580">
    <property type="match status" value="1"/>
</dbReference>